<evidence type="ECO:0000313" key="3">
    <source>
        <dbReference type="EMBL" id="AXE38292.1"/>
    </source>
</evidence>
<sequence length="112" mass="11046">MVTSAAAAVVAGPPARPRSGGPLSQVLSAFREGAGSLDQIAERTGLPGTIVRTSVGHLIRMGRIQAKELSAGCPGGGCSSCASATAEGTPGCGAAGPSPLRRGPVLVELRLR</sequence>
<dbReference type="SUPFAM" id="SSF46785">
    <property type="entry name" value="Winged helix' DNA-binding domain"/>
    <property type="match status" value="1"/>
</dbReference>
<dbReference type="EMBL" id="CP025198">
    <property type="protein sequence ID" value="AXE38292.1"/>
    <property type="molecule type" value="Genomic_DNA"/>
</dbReference>
<dbReference type="KEGG" id="acij:JS278_01109"/>
<dbReference type="InterPro" id="IPR036388">
    <property type="entry name" value="WH-like_DNA-bd_sf"/>
</dbReference>
<protein>
    <recommendedName>
        <fullName evidence="2">Transcriptional regulator HTH-type FeoC domain-containing protein</fullName>
    </recommendedName>
</protein>
<feature type="domain" description="Transcriptional regulator HTH-type FeoC" evidence="2">
    <location>
        <begin position="32"/>
        <end position="85"/>
    </location>
</feature>
<organism evidence="3 4">
    <name type="scientific">Acidipropionibacterium virtanenii</name>
    <dbReference type="NCBI Taxonomy" id="2057246"/>
    <lineage>
        <taxon>Bacteria</taxon>
        <taxon>Bacillati</taxon>
        <taxon>Actinomycetota</taxon>
        <taxon>Actinomycetes</taxon>
        <taxon>Propionibacteriales</taxon>
        <taxon>Propionibacteriaceae</taxon>
        <taxon>Acidipropionibacterium</taxon>
    </lineage>
</organism>
<gene>
    <name evidence="3" type="ORF">JS278_01109</name>
</gene>
<reference evidence="3 4" key="1">
    <citation type="submission" date="2017-12" db="EMBL/GenBank/DDBJ databases">
        <title>The whole genome sequence of the Acidipropionibacterium virtanenii sp. nov. type strain JS278.</title>
        <authorList>
            <person name="Laine P."/>
            <person name="Deptula P."/>
            <person name="Varmanen P."/>
            <person name="Auvinen P."/>
        </authorList>
    </citation>
    <scope>NUCLEOTIDE SEQUENCE [LARGE SCALE GENOMIC DNA]</scope>
    <source>
        <strain evidence="3 4">JS278</strain>
    </source>
</reference>
<name>A0A344USP4_9ACTN</name>
<dbReference type="InterPro" id="IPR015102">
    <property type="entry name" value="Tscrpt_reg_HTH_FeoC"/>
</dbReference>
<evidence type="ECO:0000259" key="2">
    <source>
        <dbReference type="Pfam" id="PF09012"/>
    </source>
</evidence>
<dbReference type="Proteomes" id="UP000251995">
    <property type="component" value="Chromosome"/>
</dbReference>
<evidence type="ECO:0000256" key="1">
    <source>
        <dbReference type="SAM" id="MobiDB-lite"/>
    </source>
</evidence>
<dbReference type="Pfam" id="PF09012">
    <property type="entry name" value="FeoC"/>
    <property type="match status" value="1"/>
</dbReference>
<keyword evidence="4" id="KW-1185">Reference proteome</keyword>
<accession>A0A344USP4</accession>
<dbReference type="InterPro" id="IPR036390">
    <property type="entry name" value="WH_DNA-bd_sf"/>
</dbReference>
<dbReference type="AlphaFoldDB" id="A0A344USP4"/>
<feature type="region of interest" description="Disordered" evidence="1">
    <location>
        <begin position="1"/>
        <end position="22"/>
    </location>
</feature>
<evidence type="ECO:0000313" key="4">
    <source>
        <dbReference type="Proteomes" id="UP000251995"/>
    </source>
</evidence>
<proteinExistence type="predicted"/>
<dbReference type="Gene3D" id="1.10.10.10">
    <property type="entry name" value="Winged helix-like DNA-binding domain superfamily/Winged helix DNA-binding domain"/>
    <property type="match status" value="1"/>
</dbReference>